<gene>
    <name evidence="3" type="ORF">UFOVP319_29</name>
</gene>
<feature type="coiled-coil region" evidence="1">
    <location>
        <begin position="21"/>
        <end position="48"/>
    </location>
</feature>
<evidence type="ECO:0000313" key="3">
    <source>
        <dbReference type="EMBL" id="CAB4137395.1"/>
    </source>
</evidence>
<name>A0A6J5LSP8_9CAUD</name>
<feature type="transmembrane region" description="Helical" evidence="2">
    <location>
        <begin position="52"/>
        <end position="74"/>
    </location>
</feature>
<evidence type="ECO:0000256" key="2">
    <source>
        <dbReference type="SAM" id="Phobius"/>
    </source>
</evidence>
<accession>A0A6J5LSP8</accession>
<reference evidence="3" key="1">
    <citation type="submission" date="2020-04" db="EMBL/GenBank/DDBJ databases">
        <authorList>
            <person name="Chiriac C."/>
            <person name="Salcher M."/>
            <person name="Ghai R."/>
            <person name="Kavagutti S V."/>
        </authorList>
    </citation>
    <scope>NUCLEOTIDE SEQUENCE</scope>
</reference>
<keyword evidence="1" id="KW-0175">Coiled coil</keyword>
<sequence>MSGGTTVERLARIEALLERHMEQSTNDRKELLAKIEKLETRLTEIEGYKNRAYGMLIAFGLVAGGAGAGVAKAVQTLFQ</sequence>
<dbReference type="EMBL" id="LR796336">
    <property type="protein sequence ID" value="CAB4137395.1"/>
    <property type="molecule type" value="Genomic_DNA"/>
</dbReference>
<evidence type="ECO:0000256" key="1">
    <source>
        <dbReference type="SAM" id="Coils"/>
    </source>
</evidence>
<keyword evidence="2" id="KW-0812">Transmembrane</keyword>
<protein>
    <submittedName>
        <fullName evidence="3">Uncharacterized protein</fullName>
    </submittedName>
</protein>
<organism evidence="3">
    <name type="scientific">uncultured Caudovirales phage</name>
    <dbReference type="NCBI Taxonomy" id="2100421"/>
    <lineage>
        <taxon>Viruses</taxon>
        <taxon>Duplodnaviria</taxon>
        <taxon>Heunggongvirae</taxon>
        <taxon>Uroviricota</taxon>
        <taxon>Caudoviricetes</taxon>
        <taxon>Peduoviridae</taxon>
        <taxon>Maltschvirus</taxon>
        <taxon>Maltschvirus maltsch</taxon>
    </lineage>
</organism>
<keyword evidence="2" id="KW-1133">Transmembrane helix</keyword>
<proteinExistence type="predicted"/>
<keyword evidence="2" id="KW-0472">Membrane</keyword>